<dbReference type="Pfam" id="PF10518">
    <property type="entry name" value="TAT_signal"/>
    <property type="match status" value="1"/>
</dbReference>
<dbReference type="PIRSF" id="PIRSF036704">
    <property type="entry name" value="UCP036704"/>
    <property type="match status" value="1"/>
</dbReference>
<evidence type="ECO:0000313" key="4">
    <source>
        <dbReference type="Proteomes" id="UP000253769"/>
    </source>
</evidence>
<evidence type="ECO:0000313" key="3">
    <source>
        <dbReference type="EMBL" id="RDE22905.1"/>
    </source>
</evidence>
<feature type="compositionally biased region" description="Basic and acidic residues" evidence="2">
    <location>
        <begin position="53"/>
        <end position="76"/>
    </location>
</feature>
<dbReference type="NCBIfam" id="TIGR02811">
    <property type="entry name" value="formate_TAT"/>
    <property type="match status" value="1"/>
</dbReference>
<dbReference type="RefSeq" id="WP_114695539.1">
    <property type="nucleotide sequence ID" value="NZ_QQOH01000002.1"/>
</dbReference>
<gene>
    <name evidence="3" type="ORF">DV711_10145</name>
</gene>
<dbReference type="AlphaFoldDB" id="A0A369WTT0"/>
<proteinExistence type="predicted"/>
<sequence>MSRTKADVAKPEADNSRRQFIKTLGAAGGAVAVATVAGEAAAEAVDINSDQPEQPKKSQGYEKTDHVRAYYDSARI</sequence>
<keyword evidence="4" id="KW-1185">Reference proteome</keyword>
<protein>
    <submittedName>
        <fullName evidence="3">Formate dehydrogenase</fullName>
    </submittedName>
</protein>
<dbReference type="InterPro" id="IPR019546">
    <property type="entry name" value="TAT_signal_bac_arc"/>
</dbReference>
<dbReference type="InterPro" id="IPR014177">
    <property type="entry name" value="Formate_DH_TAT-contain"/>
</dbReference>
<dbReference type="NCBIfam" id="TIGR01409">
    <property type="entry name" value="TAT_signal_seq"/>
    <property type="match status" value="1"/>
</dbReference>
<evidence type="ECO:0000256" key="1">
    <source>
        <dbReference type="ARBA" id="ARBA00022729"/>
    </source>
</evidence>
<dbReference type="Proteomes" id="UP000253769">
    <property type="component" value="Unassembled WGS sequence"/>
</dbReference>
<dbReference type="EMBL" id="QQOH01000002">
    <property type="protein sequence ID" value="RDE22905.1"/>
    <property type="molecule type" value="Genomic_DNA"/>
</dbReference>
<dbReference type="InterPro" id="IPR006311">
    <property type="entry name" value="TAT_signal"/>
</dbReference>
<keyword evidence="1" id="KW-0732">Signal</keyword>
<dbReference type="PROSITE" id="PS51318">
    <property type="entry name" value="TAT"/>
    <property type="match status" value="1"/>
</dbReference>
<reference evidence="3 4" key="1">
    <citation type="submission" date="2018-07" db="EMBL/GenBank/DDBJ databases">
        <title>Motiliproteus coralliicola sp. nov., a bacterium isolated from Coral.</title>
        <authorList>
            <person name="Wang G."/>
        </authorList>
    </citation>
    <scope>NUCLEOTIDE SEQUENCE [LARGE SCALE GENOMIC DNA]</scope>
    <source>
        <strain evidence="3 4">C34</strain>
    </source>
</reference>
<comment type="caution">
    <text evidence="3">The sequence shown here is derived from an EMBL/GenBank/DDBJ whole genome shotgun (WGS) entry which is preliminary data.</text>
</comment>
<feature type="region of interest" description="Disordered" evidence="2">
    <location>
        <begin position="45"/>
        <end position="76"/>
    </location>
</feature>
<evidence type="ECO:0000256" key="2">
    <source>
        <dbReference type="SAM" id="MobiDB-lite"/>
    </source>
</evidence>
<organism evidence="3 4">
    <name type="scientific">Motiliproteus coralliicola</name>
    <dbReference type="NCBI Taxonomy" id="2283196"/>
    <lineage>
        <taxon>Bacteria</taxon>
        <taxon>Pseudomonadati</taxon>
        <taxon>Pseudomonadota</taxon>
        <taxon>Gammaproteobacteria</taxon>
        <taxon>Oceanospirillales</taxon>
        <taxon>Oceanospirillaceae</taxon>
        <taxon>Motiliproteus</taxon>
    </lineage>
</organism>
<accession>A0A369WTT0</accession>
<name>A0A369WTT0_9GAMM</name>